<dbReference type="KEGG" id="rba:RB1936"/>
<dbReference type="InterPro" id="IPR013766">
    <property type="entry name" value="Thioredoxin_domain"/>
</dbReference>
<dbReference type="EMBL" id="BX294136">
    <property type="protein sequence ID" value="CAD72343.1"/>
    <property type="molecule type" value="Genomic_DNA"/>
</dbReference>
<dbReference type="SUPFAM" id="SSF49464">
    <property type="entry name" value="Carboxypeptidase regulatory domain-like"/>
    <property type="match status" value="1"/>
</dbReference>
<dbReference type="eggNOG" id="COG0526">
    <property type="taxonomic scope" value="Bacteria"/>
</dbReference>
<sequence>MCRTPYNRIECLKTVLRDRSLPEDSAMRWKPVTKLQFVYLMLLLMVLPQGQGASDELPDSDVDRLTEIAGTAVDEAGNAVSNAVVEIHYFDGSNPQRKKEGKADSDGKFQFRLPIAKTMLAATTFRAQSEDGSLLTFDRISRDASSQRPLPVQLQLEKTRLGTIQVVDQDNQPVEGANLMVQIGAYFTVDAFATSVPGKYTFSYPPSSGIRSVIAWKNGLGADYELYALSRNQRNDQNAKVPEFPEDGAKLQLDGAESVTFIVKDGDGKPLADVEVYPWLLQKESENDQVNLSFGQTNFVEKTGADGQVTFDWMPQWQKSPVTFWLSRDGFVHSRGNYFPSKGNKNLSVVMNRTVPIRGRVVDPDGNPAPGITVVANGRGYATDPGRERVTTEHDGTFEMLVPGEQIYLLSVESEKWASDGVPTFVVNQYQPVDGVELRLRQPTVVTGRITDEVTGEPIANERVGCYLYGTSLNDMEDVKIANPDGSNLYVRPMVYFSTQTDDEGRYELKLGNGNYSLRPPQRAKSVEFEVAGELEKQVDASIETIEKVVLQGIVRNAADGVPVPNATLDGIAREFIRTDWKAISDADGKFAVETDGSAAYIHTTDEHGKLRSITKIDDKVKSVEIELHPVGSARGVLHKSDSDEPASKTVIAYAIYVHAKNNRSFSPRFGGQVTTDDDGNFILPNLTANHEYVLTLAPDSQGRSVRLGTVFVEPGETVDLGAVGIPAPRKPYVPPTLDERIQRAMAVDGTPLQRFGRAVPRVQRSKQMLLIAFGTINEPRLHDFMQWRYEDSDYRKVRDDYLVMAISTESQEQKEQARELLDELGVKNLDQSIEFSLVLVDADGELIEHVSGKDFIVEEQLSKSHVIDWLDSFRPDPIDARKLFETTLTQARKENKRVIVQETATWCGPCHMLSDFLSEHQAWEKDYLWVKMDHRYVGARELMQELRDGAQGGIPWFAIVDADGNRLATSNQGEGGRNIGFPSSEAGQRHLERILMQTKLTMTEDEITSLVDQLKEDD</sequence>
<dbReference type="PATRIC" id="fig|243090.15.peg.886"/>
<evidence type="ECO:0000259" key="1">
    <source>
        <dbReference type="PROSITE" id="PS51352"/>
    </source>
</evidence>
<proteinExistence type="predicted"/>
<dbReference type="STRING" id="243090.RB1936"/>
<evidence type="ECO:0000313" key="2">
    <source>
        <dbReference type="EMBL" id="CAD72343.1"/>
    </source>
</evidence>
<organism evidence="2 3">
    <name type="scientific">Rhodopirellula baltica (strain DSM 10527 / NCIMB 13988 / SH1)</name>
    <dbReference type="NCBI Taxonomy" id="243090"/>
    <lineage>
        <taxon>Bacteria</taxon>
        <taxon>Pseudomonadati</taxon>
        <taxon>Planctomycetota</taxon>
        <taxon>Planctomycetia</taxon>
        <taxon>Pirellulales</taxon>
        <taxon>Pirellulaceae</taxon>
        <taxon>Rhodopirellula</taxon>
    </lineage>
</organism>
<dbReference type="Proteomes" id="UP000001025">
    <property type="component" value="Chromosome"/>
</dbReference>
<accession>Q7UWL9</accession>
<dbReference type="InterPro" id="IPR008969">
    <property type="entry name" value="CarboxyPept-like_regulatory"/>
</dbReference>
<dbReference type="InParanoid" id="Q7UWL9"/>
<dbReference type="CDD" id="cd02947">
    <property type="entry name" value="TRX_family"/>
    <property type="match status" value="1"/>
</dbReference>
<feature type="domain" description="Thioredoxin" evidence="1">
    <location>
        <begin position="827"/>
        <end position="997"/>
    </location>
</feature>
<dbReference type="HOGENOM" id="CLU_296277_0_0_0"/>
<dbReference type="InterPro" id="IPR036249">
    <property type="entry name" value="Thioredoxin-like_sf"/>
</dbReference>
<dbReference type="AlphaFoldDB" id="Q7UWL9"/>
<dbReference type="PROSITE" id="PS51352">
    <property type="entry name" value="THIOREDOXIN_2"/>
    <property type="match status" value="1"/>
</dbReference>
<name>Q7UWL9_RHOBA</name>
<dbReference type="Gene3D" id="3.40.30.10">
    <property type="entry name" value="Glutaredoxin"/>
    <property type="match status" value="1"/>
</dbReference>
<dbReference type="Gene3D" id="2.60.40.1120">
    <property type="entry name" value="Carboxypeptidase-like, regulatory domain"/>
    <property type="match status" value="1"/>
</dbReference>
<dbReference type="OrthoDB" id="267639at2"/>
<gene>
    <name evidence="2" type="ordered locus">RB1936</name>
</gene>
<keyword evidence="3" id="KW-1185">Reference proteome</keyword>
<protein>
    <submittedName>
        <fullName evidence="2">Similar to thioredoxin H-type</fullName>
    </submittedName>
</protein>
<reference evidence="2 3" key="1">
    <citation type="journal article" date="2003" name="Proc. Natl. Acad. Sci. U.S.A.">
        <title>Complete genome sequence of the marine planctomycete Pirellula sp. strain 1.</title>
        <authorList>
            <person name="Gloeckner F.O."/>
            <person name="Kube M."/>
            <person name="Bauer M."/>
            <person name="Teeling H."/>
            <person name="Lombardot T."/>
            <person name="Ludwig W."/>
            <person name="Gade D."/>
            <person name="Beck A."/>
            <person name="Borzym K."/>
            <person name="Heitmann K."/>
            <person name="Rabus R."/>
            <person name="Schlesner H."/>
            <person name="Amann R."/>
            <person name="Reinhardt R."/>
        </authorList>
    </citation>
    <scope>NUCLEOTIDE SEQUENCE [LARGE SCALE GENOMIC DNA]</scope>
    <source>
        <strain evidence="3">DSM 10527 / NCIMB 13988 / SH1</strain>
    </source>
</reference>
<evidence type="ECO:0000313" key="3">
    <source>
        <dbReference type="Proteomes" id="UP000001025"/>
    </source>
</evidence>
<dbReference type="SUPFAM" id="SSF52833">
    <property type="entry name" value="Thioredoxin-like"/>
    <property type="match status" value="1"/>
</dbReference>
<dbReference type="EnsemblBacteria" id="CAD72343">
    <property type="protein sequence ID" value="CAD72343"/>
    <property type="gene ID" value="RB1936"/>
</dbReference>